<dbReference type="InterPro" id="IPR050411">
    <property type="entry name" value="AlphaKG_dependent_hydroxylases"/>
</dbReference>
<dbReference type="Proteomes" id="UP000000759">
    <property type="component" value="Chromosome 8"/>
</dbReference>
<dbReference type="HOGENOM" id="CLU_044153_0_0_1"/>
<dbReference type="AlphaFoldDB" id="B7FZP7"/>
<dbReference type="SUPFAM" id="SSF51197">
    <property type="entry name" value="Clavaminate synthase-like"/>
    <property type="match status" value="1"/>
</dbReference>
<dbReference type="eggNOG" id="ENOG502QRUR">
    <property type="taxonomic scope" value="Eukaryota"/>
</dbReference>
<dbReference type="STRING" id="556484.B7FZP7"/>
<dbReference type="KEGG" id="pti:PHATRDRAFT_45755"/>
<dbReference type="EMBL" id="CM000611">
    <property type="protein sequence ID" value="EEC48375.1"/>
    <property type="molecule type" value="Genomic_DNA"/>
</dbReference>
<evidence type="ECO:0000256" key="2">
    <source>
        <dbReference type="ARBA" id="ARBA00023194"/>
    </source>
</evidence>
<dbReference type="Gene3D" id="3.60.130.10">
    <property type="entry name" value="Clavaminate synthase-like"/>
    <property type="match status" value="1"/>
</dbReference>
<keyword evidence="5" id="KW-1185">Reference proteome</keyword>
<keyword evidence="1" id="KW-0560">Oxidoreductase</keyword>
<reference evidence="4 5" key="1">
    <citation type="journal article" date="2008" name="Nature">
        <title>The Phaeodactylum genome reveals the evolutionary history of diatom genomes.</title>
        <authorList>
            <person name="Bowler C."/>
            <person name="Allen A.E."/>
            <person name="Badger J.H."/>
            <person name="Grimwood J."/>
            <person name="Jabbari K."/>
            <person name="Kuo A."/>
            <person name="Maheswari U."/>
            <person name="Martens C."/>
            <person name="Maumus F."/>
            <person name="Otillar R.P."/>
            <person name="Rayko E."/>
            <person name="Salamov A."/>
            <person name="Vandepoele K."/>
            <person name="Beszteri B."/>
            <person name="Gruber A."/>
            <person name="Heijde M."/>
            <person name="Katinka M."/>
            <person name="Mock T."/>
            <person name="Valentin K."/>
            <person name="Verret F."/>
            <person name="Berges J.A."/>
            <person name="Brownlee C."/>
            <person name="Cadoret J.P."/>
            <person name="Chiovitti A."/>
            <person name="Choi C.J."/>
            <person name="Coesel S."/>
            <person name="De Martino A."/>
            <person name="Detter J.C."/>
            <person name="Durkin C."/>
            <person name="Falciatore A."/>
            <person name="Fournet J."/>
            <person name="Haruta M."/>
            <person name="Huysman M.J."/>
            <person name="Jenkins B.D."/>
            <person name="Jiroutova K."/>
            <person name="Jorgensen R.E."/>
            <person name="Joubert Y."/>
            <person name="Kaplan A."/>
            <person name="Kroger N."/>
            <person name="Kroth P.G."/>
            <person name="La Roche J."/>
            <person name="Lindquist E."/>
            <person name="Lommer M."/>
            <person name="Martin-Jezequel V."/>
            <person name="Lopez P.J."/>
            <person name="Lucas S."/>
            <person name="Mangogna M."/>
            <person name="McGinnis K."/>
            <person name="Medlin L.K."/>
            <person name="Montsant A."/>
            <person name="Oudot-Le Secq M.P."/>
            <person name="Napoli C."/>
            <person name="Obornik M."/>
            <person name="Parker M.S."/>
            <person name="Petit J.L."/>
            <person name="Porcel B.M."/>
            <person name="Poulsen N."/>
            <person name="Robison M."/>
            <person name="Rychlewski L."/>
            <person name="Rynearson T.A."/>
            <person name="Schmutz J."/>
            <person name="Shapiro H."/>
            <person name="Siaut M."/>
            <person name="Stanley M."/>
            <person name="Sussman M.R."/>
            <person name="Taylor A.R."/>
            <person name="Vardi A."/>
            <person name="von Dassow P."/>
            <person name="Vyverman W."/>
            <person name="Willis A."/>
            <person name="Wyrwicz L.S."/>
            <person name="Rokhsar D.S."/>
            <person name="Weissenbach J."/>
            <person name="Armbrust E.V."/>
            <person name="Green B.R."/>
            <person name="Van de Peer Y."/>
            <person name="Grigoriev I.V."/>
        </authorList>
    </citation>
    <scope>NUCLEOTIDE SEQUENCE [LARGE SCALE GENOMIC DNA]</scope>
    <source>
        <strain evidence="4 5">CCAP 1055/1</strain>
    </source>
</reference>
<organism evidence="4 5">
    <name type="scientific">Phaeodactylum tricornutum (strain CCAP 1055/1)</name>
    <dbReference type="NCBI Taxonomy" id="556484"/>
    <lineage>
        <taxon>Eukaryota</taxon>
        <taxon>Sar</taxon>
        <taxon>Stramenopiles</taxon>
        <taxon>Ochrophyta</taxon>
        <taxon>Bacillariophyta</taxon>
        <taxon>Bacillariophyceae</taxon>
        <taxon>Bacillariophycidae</taxon>
        <taxon>Naviculales</taxon>
        <taxon>Phaeodactylaceae</taxon>
        <taxon>Phaeodactylum</taxon>
    </lineage>
</organism>
<name>B7FZP7_PHATC</name>
<dbReference type="RefSeq" id="XP_002180184.1">
    <property type="nucleotide sequence ID" value="XM_002180148.1"/>
</dbReference>
<dbReference type="PANTHER" id="PTHR10696:SF56">
    <property type="entry name" value="TAUD_TFDA-LIKE DOMAIN-CONTAINING PROTEIN"/>
    <property type="match status" value="1"/>
</dbReference>
<evidence type="ECO:0000259" key="3">
    <source>
        <dbReference type="Pfam" id="PF02668"/>
    </source>
</evidence>
<dbReference type="InParanoid" id="B7FZP7"/>
<evidence type="ECO:0000313" key="4">
    <source>
        <dbReference type="EMBL" id="EEC48375.1"/>
    </source>
</evidence>
<dbReference type="GeneID" id="7200780"/>
<dbReference type="GO" id="GO:0017000">
    <property type="term" value="P:antibiotic biosynthetic process"/>
    <property type="evidence" value="ECO:0007669"/>
    <property type="project" value="UniProtKB-KW"/>
</dbReference>
<accession>B7FZP7</accession>
<dbReference type="OrthoDB" id="39656at2759"/>
<evidence type="ECO:0000313" key="5">
    <source>
        <dbReference type="Proteomes" id="UP000000759"/>
    </source>
</evidence>
<dbReference type="InterPro" id="IPR003819">
    <property type="entry name" value="TauD/TfdA-like"/>
</dbReference>
<proteinExistence type="predicted"/>
<keyword evidence="2" id="KW-0045">Antibiotic biosynthesis</keyword>
<dbReference type="OMA" id="HIRESIW"/>
<dbReference type="PaxDb" id="2850-Phatr45755"/>
<feature type="domain" description="TauD/TfdA-like" evidence="3">
    <location>
        <begin position="50"/>
        <end position="370"/>
    </location>
</feature>
<sequence>MNMVSLDISKRSIGLDSVNVSFLRDEGTQAGKKPFPLVITPRWESSLSFLTTWMEANRAWLDERLLQYGAVLIRGFEIDSGADMQKAMRSFQPKLNNTYRGTSPRNLIPGTEYIFSAAEVPVNYPIAQHLEMSFLPAPPKQLFFGCLQPSQSTGGETALADFRKVYQDLPCDLRQKLLEKGVRYTRTHYKQGARFTYDVASMLSWSELFGTSDKATVERMCAAEGTPVQWTGDDTFVSITQASPYQLHPVTKEPVWFNHIQVFHWTTFTAELWFSWKRTRDWRLLIHCFFVTCFCLIKYGMLGHRMSLHSTFGDGEEISVAEMNKIRHAIHRNMVFSRWEKGDVMLIDNFSTSHGRQPTYDKGRKIVVAWADPMVKTNEFVTNTTAVAIQNEARIVVNESEFVHMENPQERTPPSTLTKEESDVLQEQLSTKNSILQNYGGMNPQDEIFESTILVMKRIVAEAERKSHKKSFSQPSLMHLSQVWES</sequence>
<dbReference type="InterPro" id="IPR042098">
    <property type="entry name" value="TauD-like_sf"/>
</dbReference>
<reference evidence="5" key="2">
    <citation type="submission" date="2008-08" db="EMBL/GenBank/DDBJ databases">
        <authorList>
            <consortium name="Diatom Consortium"/>
            <person name="Grigoriev I."/>
            <person name="Grimwood J."/>
            <person name="Kuo A."/>
            <person name="Otillar R.P."/>
            <person name="Salamov A."/>
            <person name="Detter J.C."/>
            <person name="Lindquist E."/>
            <person name="Shapiro H."/>
            <person name="Lucas S."/>
            <person name="Glavina del Rio T."/>
            <person name="Pitluck S."/>
            <person name="Rokhsar D."/>
            <person name="Bowler C."/>
        </authorList>
    </citation>
    <scope>GENOME REANNOTATION</scope>
    <source>
        <strain evidence="5">CCAP 1055/1</strain>
    </source>
</reference>
<gene>
    <name evidence="4" type="ORF">PHATRDRAFT_45755</name>
</gene>
<dbReference type="Pfam" id="PF02668">
    <property type="entry name" value="TauD"/>
    <property type="match status" value="1"/>
</dbReference>
<dbReference type="PANTHER" id="PTHR10696">
    <property type="entry name" value="GAMMA-BUTYROBETAINE HYDROXYLASE-RELATED"/>
    <property type="match status" value="1"/>
</dbReference>
<protein>
    <recommendedName>
        <fullName evidence="3">TauD/TfdA-like domain-containing protein</fullName>
    </recommendedName>
</protein>
<evidence type="ECO:0000256" key="1">
    <source>
        <dbReference type="ARBA" id="ARBA00023002"/>
    </source>
</evidence>
<dbReference type="GO" id="GO:0016491">
    <property type="term" value="F:oxidoreductase activity"/>
    <property type="evidence" value="ECO:0007669"/>
    <property type="project" value="UniProtKB-KW"/>
</dbReference>